<dbReference type="Pfam" id="PF05919">
    <property type="entry name" value="Mitovir_RNA_pol"/>
    <property type="match status" value="1"/>
</dbReference>
<sequence>MALTEPWSAPKRLCPSLPNSVRVKKAFRAYQYIPFTTSTIPLNQDVGPDLEGFLYLPTLLCIGWSAWHALGQQRSQDCLWSPRVRFAFFGYKKLRPLPCDLEWFERRIGPILPSCDDLKIPPICGPTRWPLSLQSAIVTSFFGRPVGECVHTILSNALFDVPFLKSVKAISFRAGQPLGYYASWPLFTLTHHLVVMYCASKVIARETQT</sequence>
<dbReference type="InterPro" id="IPR008686">
    <property type="entry name" value="RNA_pol_mitovir"/>
</dbReference>
<name>A0AAN9JI26_CANGL</name>
<protein>
    <submittedName>
        <fullName evidence="1">Uncharacterized protein</fullName>
    </submittedName>
</protein>
<dbReference type="EMBL" id="JAYMYQ010000028">
    <property type="protein sequence ID" value="KAK7298501.1"/>
    <property type="molecule type" value="Genomic_DNA"/>
</dbReference>
<accession>A0AAN9JI26</accession>
<keyword evidence="2" id="KW-1185">Reference proteome</keyword>
<dbReference type="PANTHER" id="PTHR34456:SF9">
    <property type="entry name" value="MITOVIRUS RNA-DEPENDENT RNA POLYMERASE"/>
    <property type="match status" value="1"/>
</dbReference>
<dbReference type="Proteomes" id="UP001367508">
    <property type="component" value="Unassembled WGS sequence"/>
</dbReference>
<dbReference type="PANTHER" id="PTHR34456">
    <property type="entry name" value="MITOVIRUS RNA-DEPENDENT RNA POLYMERASE"/>
    <property type="match status" value="1"/>
</dbReference>
<comment type="caution">
    <text evidence="1">The sequence shown here is derived from an EMBL/GenBank/DDBJ whole genome shotgun (WGS) entry which is preliminary data.</text>
</comment>
<gene>
    <name evidence="1" type="ORF">VNO77_46962</name>
</gene>
<reference evidence="1 2" key="1">
    <citation type="submission" date="2024-01" db="EMBL/GenBank/DDBJ databases">
        <title>The genomes of 5 underutilized Papilionoideae crops provide insights into root nodulation and disease resistanc.</title>
        <authorList>
            <person name="Jiang F."/>
        </authorList>
    </citation>
    <scope>NUCLEOTIDE SEQUENCE [LARGE SCALE GENOMIC DNA]</scope>
    <source>
        <strain evidence="1">LVBAO_FW01</strain>
        <tissue evidence="1">Leaves</tissue>
    </source>
</reference>
<dbReference type="AlphaFoldDB" id="A0AAN9JI26"/>
<evidence type="ECO:0000313" key="1">
    <source>
        <dbReference type="EMBL" id="KAK7298501.1"/>
    </source>
</evidence>
<organism evidence="1 2">
    <name type="scientific">Canavalia gladiata</name>
    <name type="common">Sword bean</name>
    <name type="synonym">Dolichos gladiatus</name>
    <dbReference type="NCBI Taxonomy" id="3824"/>
    <lineage>
        <taxon>Eukaryota</taxon>
        <taxon>Viridiplantae</taxon>
        <taxon>Streptophyta</taxon>
        <taxon>Embryophyta</taxon>
        <taxon>Tracheophyta</taxon>
        <taxon>Spermatophyta</taxon>
        <taxon>Magnoliopsida</taxon>
        <taxon>eudicotyledons</taxon>
        <taxon>Gunneridae</taxon>
        <taxon>Pentapetalae</taxon>
        <taxon>rosids</taxon>
        <taxon>fabids</taxon>
        <taxon>Fabales</taxon>
        <taxon>Fabaceae</taxon>
        <taxon>Papilionoideae</taxon>
        <taxon>50 kb inversion clade</taxon>
        <taxon>NPAAA clade</taxon>
        <taxon>indigoferoid/millettioid clade</taxon>
        <taxon>Phaseoleae</taxon>
        <taxon>Canavalia</taxon>
    </lineage>
</organism>
<evidence type="ECO:0000313" key="2">
    <source>
        <dbReference type="Proteomes" id="UP001367508"/>
    </source>
</evidence>
<proteinExistence type="predicted"/>